<organism evidence="7 8">
    <name type="scientific">Coniosporium apollinis</name>
    <dbReference type="NCBI Taxonomy" id="61459"/>
    <lineage>
        <taxon>Eukaryota</taxon>
        <taxon>Fungi</taxon>
        <taxon>Dikarya</taxon>
        <taxon>Ascomycota</taxon>
        <taxon>Pezizomycotina</taxon>
        <taxon>Dothideomycetes</taxon>
        <taxon>Dothideomycetes incertae sedis</taxon>
        <taxon>Coniosporium</taxon>
    </lineage>
</organism>
<reference evidence="7" key="1">
    <citation type="submission" date="2022-10" db="EMBL/GenBank/DDBJ databases">
        <title>Culturing micro-colonial fungi from biological soil crusts in the Mojave desert and describing Neophaeococcomyces mojavensis, and introducing the new genera and species Taxawa tesnikishii.</title>
        <authorList>
            <person name="Kurbessoian T."/>
            <person name="Stajich J.E."/>
        </authorList>
    </citation>
    <scope>NUCLEOTIDE SEQUENCE</scope>
    <source>
        <strain evidence="7">TK_1</strain>
    </source>
</reference>
<evidence type="ECO:0000256" key="5">
    <source>
        <dbReference type="HAMAP-Rule" id="MF_03040"/>
    </source>
</evidence>
<evidence type="ECO:0000256" key="2">
    <source>
        <dbReference type="ARBA" id="ARBA00022801"/>
    </source>
</evidence>
<evidence type="ECO:0000313" key="8">
    <source>
        <dbReference type="Proteomes" id="UP001172684"/>
    </source>
</evidence>
<evidence type="ECO:0000256" key="4">
    <source>
        <dbReference type="ARBA" id="ARBA00023242"/>
    </source>
</evidence>
<comment type="caution">
    <text evidence="7">The sequence shown here is derived from an EMBL/GenBank/DDBJ whole genome shotgun (WGS) entry which is preliminary data.</text>
</comment>
<dbReference type="Pfam" id="PF09749">
    <property type="entry name" value="HVSL"/>
    <property type="match status" value="1"/>
</dbReference>
<dbReference type="Proteomes" id="UP001172684">
    <property type="component" value="Unassembled WGS sequence"/>
</dbReference>
<feature type="region of interest" description="Disordered" evidence="6">
    <location>
        <begin position="1"/>
        <end position="54"/>
    </location>
</feature>
<dbReference type="GO" id="GO:0004527">
    <property type="term" value="F:exonuclease activity"/>
    <property type="evidence" value="ECO:0007669"/>
    <property type="project" value="UniProtKB-KW"/>
</dbReference>
<keyword evidence="8" id="KW-1185">Reference proteome</keyword>
<dbReference type="PANTHER" id="PTHR13522">
    <property type="entry name" value="U6 SNRNA PHOSPHODIESTERASE 1"/>
    <property type="match status" value="1"/>
</dbReference>
<protein>
    <recommendedName>
        <fullName evidence="5">U6 snRNA phosphodiesterase</fullName>
        <ecNumber evidence="5">3.1.4.-</ecNumber>
    </recommendedName>
</protein>
<keyword evidence="3" id="KW-0456">Lyase</keyword>
<evidence type="ECO:0000256" key="6">
    <source>
        <dbReference type="SAM" id="MobiDB-lite"/>
    </source>
</evidence>
<dbReference type="HAMAP" id="MF_03040">
    <property type="entry name" value="USB1"/>
    <property type="match status" value="1"/>
</dbReference>
<gene>
    <name evidence="5 7" type="primary">USB1</name>
    <name evidence="7" type="ORF">H2201_000779</name>
</gene>
<proteinExistence type="inferred from homology"/>
<dbReference type="InterPro" id="IPR027521">
    <property type="entry name" value="Usb1"/>
</dbReference>
<dbReference type="Gene3D" id="3.90.1140.10">
    <property type="entry name" value="Cyclic phosphodiesterase"/>
    <property type="match status" value="1"/>
</dbReference>
<comment type="similarity">
    <text evidence="5">Belongs to the 2H phosphoesterase superfamily. USB1 family.</text>
</comment>
<evidence type="ECO:0000313" key="7">
    <source>
        <dbReference type="EMBL" id="KAJ9668953.1"/>
    </source>
</evidence>
<dbReference type="EMBL" id="JAPDRL010000004">
    <property type="protein sequence ID" value="KAJ9668953.1"/>
    <property type="molecule type" value="Genomic_DNA"/>
</dbReference>
<feature type="active site" description="Proton donor/acceptor" evidence="5">
    <location>
        <position position="268"/>
    </location>
</feature>
<dbReference type="EC" id="3.1.4.-" evidence="5"/>
<comment type="function">
    <text evidence="5">Phosphodiesterase responsible for the U6 snRNA 3' end processing. Acts as an exoribonuclease (RNase) responsible for trimming the poly(U) tract of the last nucleotides in the pre-U6 snRNA molecule, leading to the formation of mature U6 snRNA.</text>
</comment>
<sequence length="335" mass="36766">MVLVDYSDSEPEEDEKETRRQDPASLADSNILNRKRKTPPEPAADLPPLPAGFQDLYSTATRASTQDDPSLHGGRKRSVPHVEGNWPTHVYLEWHPSQTGSNILADLINSVNAYQTSQHSAKGAEHAVHSLLQSDLSAALPLHISLSRSLVLQTPQRDPFLNTLTSHLRSSSVRPFQVAFTSLKWVPNFERTRWFLVLGVQKPERDELNRLLKASNDAAAIVGLPPLYASGGFAAGGGLDDAFKGKIQKTPATRGRQTEQKDCSDAFHVSVAWSLKAPEEDLRDPMMQSEVAAILEKDLNKMRVSFEVVKVKIGNAVHSASLATKNDGNERGILG</sequence>
<accession>A0ABQ9P3U6</accession>
<comment type="subcellular location">
    <subcellularLocation>
        <location evidence="5">Nucleus</location>
    </subcellularLocation>
</comment>
<keyword evidence="4 5" id="KW-0539">Nucleus</keyword>
<keyword evidence="2 5" id="KW-0378">Hydrolase</keyword>
<dbReference type="PANTHER" id="PTHR13522:SF3">
    <property type="entry name" value="U6 SNRNA PHOSPHODIESTERASE 1"/>
    <property type="match status" value="1"/>
</dbReference>
<keyword evidence="1 5" id="KW-0540">Nuclease</keyword>
<feature type="compositionally biased region" description="Pro residues" evidence="6">
    <location>
        <begin position="40"/>
        <end position="50"/>
    </location>
</feature>
<evidence type="ECO:0000256" key="1">
    <source>
        <dbReference type="ARBA" id="ARBA00022722"/>
    </source>
</evidence>
<name>A0ABQ9P3U6_9PEZI</name>
<keyword evidence="7" id="KW-0269">Exonuclease</keyword>
<feature type="active site" description="Proton donor/acceptor" evidence="5">
    <location>
        <position position="143"/>
    </location>
</feature>
<evidence type="ECO:0000256" key="3">
    <source>
        <dbReference type="ARBA" id="ARBA00023239"/>
    </source>
</evidence>